<keyword evidence="2" id="KW-0614">Plasmid</keyword>
<protein>
    <submittedName>
        <fullName evidence="2">Uncharacterized protein</fullName>
    </submittedName>
</protein>
<feature type="region of interest" description="Disordered" evidence="1">
    <location>
        <begin position="571"/>
        <end position="597"/>
    </location>
</feature>
<evidence type="ECO:0000256" key="1">
    <source>
        <dbReference type="SAM" id="MobiDB-lite"/>
    </source>
</evidence>
<dbReference type="EnsemblBacteria" id="ADE05213">
    <property type="protein sequence ID" value="ADE05213"/>
    <property type="gene ID" value="HVO_C0041"/>
</dbReference>
<geneLocation type="plasmid" evidence="2 3">
    <name>pHV1</name>
</geneLocation>
<sequence>MGVTLENAPYELPPTEGTHSLLVRTAIREERDLCLIPPTLRQEYLDRHALEGLYEMMGMDRRAIMIMSRNSDIRDRYEKMVGPFQFSTGRWPLSSVKSDGSLVPKTQHYVTEDAPPAVIYAKWATRLPNPEHAQAIQAVLYDENVGFDEERFEAFERWRAAADIPTVVYYIRDPLGNTYDRIKDEVDSTWMWTKSRLRKVCEWTRDGGATYQSLVDPETIPQCTVRETQLLKNKTSGQSYEPHVCNTGPVAEQFERVWSAYEDFQTVEGKIDERDLMLAKFYLRDTVSRFSRLVALLEQSNVYRANHGKATTLSGRIGALRQMHSDLTGDAQAGGGALQQAIYELEDLAELLNDPDNQAWKRGAVLSAMLQVTDNDEGLIIVAPDEPEAKALEADLYINRRKFWVEAEERVTICTPNSINIESPADHLLLYGPPKYEDRWILRSPHGANVSVLAYPHELGLLFSQASSLNHAVEAATPRQIPPEGPEDTGRILASIAEELPRTPLSAEEDRNKPPTVACSDLDGVQISIPDADSVEKGEISGSQTFKGHEQADQNKRDRVNSLIERSLAKFGQASGRYTPSSTGGGETSSSQSEWERRDVDGCIELIGQDGYRMANKPEKTVEVVRLDAEVRVSKEMSKVIEGEIVVSVRDRMEIRSHVERQLFDMGEAEVVVKANKWKDHLAREIERRGDTFEEFKQRIEQTGIEPKGDGAYRNWYHGTITMPKARDSLYYITEAYDLDEVQGELEVCWTANRTIRRVKNALINKWLDQAQADLLSKAADVDDLIDNDFDLDIRLSDFEKVDDEGEDLVLVHQIKEIRHGVTVPHSYLGTWRTP</sequence>
<dbReference type="EMBL" id="CP001957">
    <property type="protein sequence ID" value="ADE05213.1"/>
    <property type="molecule type" value="Genomic_DNA"/>
</dbReference>
<name>D4H0C9_HALVD</name>
<proteinExistence type="predicted"/>
<organism evidence="2 3">
    <name type="scientific">Haloferax volcanii (strain ATCC 29605 / DSM 3757 / JCM 8879 / NBRC 14742 / NCIMB 2012 / VKM B-1768 / DS2)</name>
    <name type="common">Halobacterium volcanii</name>
    <dbReference type="NCBI Taxonomy" id="309800"/>
    <lineage>
        <taxon>Archaea</taxon>
        <taxon>Methanobacteriati</taxon>
        <taxon>Methanobacteriota</taxon>
        <taxon>Stenosarchaea group</taxon>
        <taxon>Halobacteria</taxon>
        <taxon>Halobacteriales</taxon>
        <taxon>Haloferacaceae</taxon>
        <taxon>Haloferax</taxon>
    </lineage>
</organism>
<dbReference type="Proteomes" id="UP000008243">
    <property type="component" value="Plasmid pHV1"/>
</dbReference>
<feature type="region of interest" description="Disordered" evidence="1">
    <location>
        <begin position="502"/>
        <end position="557"/>
    </location>
</feature>
<dbReference type="AlphaFoldDB" id="D4H0C9"/>
<dbReference type="HOGENOM" id="CLU_342157_0_0_2"/>
<gene>
    <name evidence="2" type="ordered locus">HVO_C0041</name>
</gene>
<accession>D4H0C9</accession>
<feature type="compositionally biased region" description="Basic and acidic residues" evidence="1">
    <location>
        <begin position="547"/>
        <end position="557"/>
    </location>
</feature>
<reference evidence="2 3" key="1">
    <citation type="journal article" date="2010" name="PLoS ONE">
        <title>The complete genome sequence of Haloferax volcanii DS2, a model archaeon.</title>
        <authorList>
            <person name="Hartman A.L."/>
            <person name="Norais C."/>
            <person name="Badger J.H."/>
            <person name="Delmas S."/>
            <person name="Haldenby S."/>
            <person name="Madupu R."/>
            <person name="Robinson J."/>
            <person name="Khouri H."/>
            <person name="Ren Q."/>
            <person name="Lowe T.M."/>
            <person name="Maupin-Furlow J."/>
            <person name="Pohlschroder M."/>
            <person name="Daniels C."/>
            <person name="Pfeiffer F."/>
            <person name="Allers T."/>
            <person name="Eisen J.A."/>
        </authorList>
    </citation>
    <scope>NUCLEOTIDE SEQUENCE [LARGE SCALE GENOMIC DNA]</scope>
    <source>
        <strain evidence="3">ATCC 29605 / DSM 3757 / JCM 8879 / NBRC 14742 / NCIMB 2012 / VKM B-1768 / DS2</strain>
    </source>
</reference>
<evidence type="ECO:0000313" key="3">
    <source>
        <dbReference type="Proteomes" id="UP000008243"/>
    </source>
</evidence>
<dbReference type="KEGG" id="hvo:HVO_C0041"/>
<evidence type="ECO:0000313" key="2">
    <source>
        <dbReference type="EMBL" id="ADE05213.1"/>
    </source>
</evidence>
<keyword evidence="3" id="KW-1185">Reference proteome</keyword>